<dbReference type="Gene3D" id="2.40.30.170">
    <property type="match status" value="1"/>
</dbReference>
<dbReference type="GO" id="GO:0015562">
    <property type="term" value="F:efflux transmembrane transporter activity"/>
    <property type="evidence" value="ECO:0007669"/>
    <property type="project" value="TreeGrafter"/>
</dbReference>
<feature type="chain" id="PRO_5032772001" evidence="2">
    <location>
        <begin position="22"/>
        <end position="371"/>
    </location>
</feature>
<dbReference type="InterPro" id="IPR006143">
    <property type="entry name" value="RND_pump_MFP"/>
</dbReference>
<dbReference type="Proteomes" id="UP000583454">
    <property type="component" value="Unassembled WGS sequence"/>
</dbReference>
<comment type="similarity">
    <text evidence="1">Belongs to the membrane fusion protein (MFP) (TC 8.A.1) family.</text>
</comment>
<evidence type="ECO:0000256" key="2">
    <source>
        <dbReference type="SAM" id="SignalP"/>
    </source>
</evidence>
<dbReference type="SUPFAM" id="SSF111369">
    <property type="entry name" value="HlyD-like secretion proteins"/>
    <property type="match status" value="1"/>
</dbReference>
<dbReference type="InterPro" id="IPR058792">
    <property type="entry name" value="Beta-barrel_RND_2"/>
</dbReference>
<dbReference type="AlphaFoldDB" id="A0A840ZHI8"/>
<protein>
    <submittedName>
        <fullName evidence="4">RND family efflux transporter MFP subunit</fullName>
    </submittedName>
</protein>
<accession>A0A840ZHI8</accession>
<comment type="caution">
    <text evidence="4">The sequence shown here is derived from an EMBL/GenBank/DDBJ whole genome shotgun (WGS) entry which is preliminary data.</text>
</comment>
<feature type="domain" description="CusB-like beta-barrel" evidence="3">
    <location>
        <begin position="201"/>
        <end position="272"/>
    </location>
</feature>
<name>A0A840ZHI8_9HYPH</name>
<dbReference type="FunFam" id="2.40.30.170:FF:000010">
    <property type="entry name" value="Efflux RND transporter periplasmic adaptor subunit"/>
    <property type="match status" value="1"/>
</dbReference>
<dbReference type="GO" id="GO:1990281">
    <property type="term" value="C:efflux pump complex"/>
    <property type="evidence" value="ECO:0007669"/>
    <property type="project" value="TreeGrafter"/>
</dbReference>
<dbReference type="PANTHER" id="PTHR30469:SF29">
    <property type="entry name" value="BLR2860 PROTEIN"/>
    <property type="match status" value="1"/>
</dbReference>
<evidence type="ECO:0000313" key="4">
    <source>
        <dbReference type="EMBL" id="MBB5757329.1"/>
    </source>
</evidence>
<proteinExistence type="inferred from homology"/>
<dbReference type="Pfam" id="PF25954">
    <property type="entry name" value="Beta-barrel_RND_2"/>
    <property type="match status" value="1"/>
</dbReference>
<reference evidence="4 5" key="1">
    <citation type="submission" date="2020-08" db="EMBL/GenBank/DDBJ databases">
        <title>Genomic Encyclopedia of Type Strains, Phase IV (KMG-IV): sequencing the most valuable type-strain genomes for metagenomic binning, comparative biology and taxonomic classification.</title>
        <authorList>
            <person name="Goeker M."/>
        </authorList>
    </citation>
    <scope>NUCLEOTIDE SEQUENCE [LARGE SCALE GENOMIC DNA]</scope>
    <source>
        <strain evidence="4 5">DSM 2163</strain>
    </source>
</reference>
<evidence type="ECO:0000256" key="1">
    <source>
        <dbReference type="ARBA" id="ARBA00009477"/>
    </source>
</evidence>
<dbReference type="Gene3D" id="1.10.287.470">
    <property type="entry name" value="Helix hairpin bin"/>
    <property type="match status" value="1"/>
</dbReference>
<evidence type="ECO:0000259" key="3">
    <source>
        <dbReference type="Pfam" id="PF25954"/>
    </source>
</evidence>
<dbReference type="Gene3D" id="2.40.50.100">
    <property type="match status" value="1"/>
</dbReference>
<keyword evidence="5" id="KW-1185">Reference proteome</keyword>
<dbReference type="EMBL" id="JACHOP010000006">
    <property type="protein sequence ID" value="MBB5757329.1"/>
    <property type="molecule type" value="Genomic_DNA"/>
</dbReference>
<keyword evidence="2" id="KW-0732">Signal</keyword>
<sequence length="371" mass="38620">MRIARSVALALALALAGGSAAGWLRATRAEEAPAGKPETVQAVETEAVSTEPVARTVTAAASLRAVRQVMLSAEVGGRVTAIRFEGGGRVAAGAPLVELFADPQRAELERYRADETLARLQLDRGSELLQRAATAQAEVDKRRAGLDQARALREGAEAALAQRTVRAPFAGELGLRRTDLGHTLKPGDPIATLTDLDALYVDFALPQRHLADLRVGQAVEVESDAAGGRRFTARIETIDPQIDPTTRNIALRARLDNREALLRPGAAASATLGFAPEVGGLSVPETAIVASAASDTAFVVRDIDAAGRGRAEQVAVTTGRRRDGRVAVTGGLRAGETVVTAGQIRLSPGAAVRVDPSVRPVATASVGAGPR</sequence>
<dbReference type="PANTHER" id="PTHR30469">
    <property type="entry name" value="MULTIDRUG RESISTANCE PROTEIN MDTA"/>
    <property type="match status" value="1"/>
</dbReference>
<dbReference type="Gene3D" id="2.40.420.20">
    <property type="match status" value="1"/>
</dbReference>
<evidence type="ECO:0000313" key="5">
    <source>
        <dbReference type="Proteomes" id="UP000583454"/>
    </source>
</evidence>
<dbReference type="NCBIfam" id="TIGR01730">
    <property type="entry name" value="RND_mfp"/>
    <property type="match status" value="1"/>
</dbReference>
<dbReference type="RefSeq" id="WP_183568746.1">
    <property type="nucleotide sequence ID" value="NZ_JACHOP010000006.1"/>
</dbReference>
<feature type="signal peptide" evidence="2">
    <location>
        <begin position="1"/>
        <end position="21"/>
    </location>
</feature>
<organism evidence="4 5">
    <name type="scientific">Methylorubrum rhodinum</name>
    <dbReference type="NCBI Taxonomy" id="29428"/>
    <lineage>
        <taxon>Bacteria</taxon>
        <taxon>Pseudomonadati</taxon>
        <taxon>Pseudomonadota</taxon>
        <taxon>Alphaproteobacteria</taxon>
        <taxon>Hyphomicrobiales</taxon>
        <taxon>Methylobacteriaceae</taxon>
        <taxon>Methylorubrum</taxon>
    </lineage>
</organism>
<gene>
    <name evidence="4" type="ORF">HNR00_002040</name>
</gene>